<evidence type="ECO:0000313" key="2">
    <source>
        <dbReference type="EMBL" id="EOB02823.1"/>
    </source>
</evidence>
<name>R0LQZ5_ANAPL</name>
<dbReference type="Proteomes" id="UP000296049">
    <property type="component" value="Unassembled WGS sequence"/>
</dbReference>
<feature type="compositionally biased region" description="Polar residues" evidence="1">
    <location>
        <begin position="384"/>
        <end position="394"/>
    </location>
</feature>
<proteinExistence type="predicted"/>
<gene>
    <name evidence="2" type="ORF">Anapl_00893</name>
</gene>
<reference evidence="3" key="1">
    <citation type="journal article" date="2013" name="Nat. Genet.">
        <title>The duck genome and transcriptome provide insight into an avian influenza virus reservoir species.</title>
        <authorList>
            <person name="Huang Y."/>
            <person name="Li Y."/>
            <person name="Burt D.W."/>
            <person name="Chen H."/>
            <person name="Zhang Y."/>
            <person name="Qian W."/>
            <person name="Kim H."/>
            <person name="Gan S."/>
            <person name="Zhao Y."/>
            <person name="Li J."/>
            <person name="Yi K."/>
            <person name="Feng H."/>
            <person name="Zhu P."/>
            <person name="Li B."/>
            <person name="Liu Q."/>
            <person name="Fairley S."/>
            <person name="Magor K.E."/>
            <person name="Du Z."/>
            <person name="Hu X."/>
            <person name="Goodman L."/>
            <person name="Tafer H."/>
            <person name="Vignal A."/>
            <person name="Lee T."/>
            <person name="Kim K.W."/>
            <person name="Sheng Z."/>
            <person name="An Y."/>
            <person name="Searle S."/>
            <person name="Herrero J."/>
            <person name="Groenen M.A."/>
            <person name="Crooijmans R.P."/>
            <person name="Faraut T."/>
            <person name="Cai Q."/>
            <person name="Webster R.G."/>
            <person name="Aldridge J.R."/>
            <person name="Warren W.C."/>
            <person name="Bartschat S."/>
            <person name="Kehr S."/>
            <person name="Marz M."/>
            <person name="Stadler P.F."/>
            <person name="Smith J."/>
            <person name="Kraus R.H."/>
            <person name="Zhao Y."/>
            <person name="Ren L."/>
            <person name="Fei J."/>
            <person name="Morisson M."/>
            <person name="Kaiser P."/>
            <person name="Griffin D.K."/>
            <person name="Rao M."/>
            <person name="Pitel F."/>
            <person name="Wang J."/>
            <person name="Li N."/>
        </authorList>
    </citation>
    <scope>NUCLEOTIDE SEQUENCE [LARGE SCALE GENOMIC DNA]</scope>
</reference>
<organism evidence="2 3">
    <name type="scientific">Anas platyrhynchos</name>
    <name type="common">Mallard</name>
    <name type="synonym">Anas boschas</name>
    <dbReference type="NCBI Taxonomy" id="8839"/>
    <lineage>
        <taxon>Eukaryota</taxon>
        <taxon>Metazoa</taxon>
        <taxon>Chordata</taxon>
        <taxon>Craniata</taxon>
        <taxon>Vertebrata</taxon>
        <taxon>Euteleostomi</taxon>
        <taxon>Archelosauria</taxon>
        <taxon>Archosauria</taxon>
        <taxon>Dinosauria</taxon>
        <taxon>Saurischia</taxon>
        <taxon>Theropoda</taxon>
        <taxon>Coelurosauria</taxon>
        <taxon>Aves</taxon>
        <taxon>Neognathae</taxon>
        <taxon>Galloanserae</taxon>
        <taxon>Anseriformes</taxon>
        <taxon>Anatidae</taxon>
        <taxon>Anatinae</taxon>
        <taxon>Anas</taxon>
    </lineage>
</organism>
<evidence type="ECO:0000313" key="3">
    <source>
        <dbReference type="Proteomes" id="UP000296049"/>
    </source>
</evidence>
<feature type="region of interest" description="Disordered" evidence="1">
    <location>
        <begin position="324"/>
        <end position="394"/>
    </location>
</feature>
<dbReference type="AlphaFoldDB" id="R0LQZ5"/>
<feature type="compositionally biased region" description="Basic and acidic residues" evidence="1">
    <location>
        <begin position="330"/>
        <end position="355"/>
    </location>
</feature>
<feature type="region of interest" description="Disordered" evidence="1">
    <location>
        <begin position="411"/>
        <end position="451"/>
    </location>
</feature>
<sequence>MQFRFGAQTSPVRDAFSGEARAFHPCKLRKFSFTAQNISLKNYVKVLGKVSFLKSTGGARNHQKHHTKHSTLLVEVFTLCSACSMALVADLGPVWDTQGPIIQYCQQDVSILQVLPRVCQCGIFRENAWFVFLGYQGSSLHPSAMLGKQEAEKQEEEDLARQPKAFKLFRTSTSTSKGCLPGTGPVPVSPVLTGRPAKRLQRPGLLYCCQNKGGEVLVVLSSGSLQREEWSSLQMLPEHLEQQWGSGGQNKEFLGPGQVPRTTSSCLRALWDALDLLTPSLPQSHQTAASTNLEGTELGKERLHQGVFTTGLCAAASPYALLSSSYPRENQNKTKSGEKNKDKGKDKRRIDKGKGDVVQSSTGKATDPARSPPLFRDNEIEGQGSPSQQSDNRMSQCQMCHTVYILAQAQTPEEPEEATDTMKQPPAHLEAPGPMAVQEVTSHRRSRPPATTKSLLRCYSDEHVMTGLEEKDEKCNSSAEAQGGSCCSADLPSINHMNIKDIAVSRKGPVP</sequence>
<evidence type="ECO:0000256" key="1">
    <source>
        <dbReference type="SAM" id="MobiDB-lite"/>
    </source>
</evidence>
<keyword evidence="3" id="KW-1185">Reference proteome</keyword>
<accession>R0LQZ5</accession>
<protein>
    <submittedName>
        <fullName evidence="2">Uncharacterized protein</fullName>
    </submittedName>
</protein>
<dbReference type="EMBL" id="KB742929">
    <property type="protein sequence ID" value="EOB02823.1"/>
    <property type="molecule type" value="Genomic_DNA"/>
</dbReference>